<protein>
    <recommendedName>
        <fullName evidence="4">Omega-hydroxypalmitate O-feruloyl transferase</fullName>
    </recommendedName>
</protein>
<dbReference type="Gramene" id="TraesROB_scaffold_042528_01G000400.1">
    <property type="protein sequence ID" value="TraesROB_scaffold_042528_01G000400.1"/>
    <property type="gene ID" value="TraesROB_scaffold_042528_01G000400"/>
</dbReference>
<dbReference type="Proteomes" id="UP000019116">
    <property type="component" value="Chromosome 5B"/>
</dbReference>
<dbReference type="InterPro" id="IPR023213">
    <property type="entry name" value="CAT-like_dom_sf"/>
</dbReference>
<accession>A0A3B6LQQ5</accession>
<dbReference type="AlphaFoldDB" id="A0A3B6LQQ5"/>
<comment type="similarity">
    <text evidence="1">Belongs to the plant acyltransferase family.</text>
</comment>
<gene>
    <name evidence="2" type="primary">LOC123116622</name>
</gene>
<dbReference type="Gene3D" id="3.30.559.10">
    <property type="entry name" value="Chloramphenicol acetyltransferase-like domain"/>
    <property type="match status" value="2"/>
</dbReference>
<dbReference type="PANTHER" id="PTHR31147:SF54">
    <property type="entry name" value="OS10G0105900 PROTEIN"/>
    <property type="match status" value="1"/>
</dbReference>
<dbReference type="Pfam" id="PF02458">
    <property type="entry name" value="Transferase"/>
    <property type="match status" value="1"/>
</dbReference>
<proteinExistence type="inferred from homology"/>
<evidence type="ECO:0008006" key="4">
    <source>
        <dbReference type="Google" id="ProtNLM"/>
    </source>
</evidence>
<dbReference type="Gramene" id="TraesCLE_scaffold_028202_01G000100.1">
    <property type="protein sequence ID" value="TraesCLE_scaffold_028202_01G000100.1"/>
    <property type="gene ID" value="TraesCLE_scaffold_028202_01G000100"/>
</dbReference>
<dbReference type="InterPro" id="IPR050898">
    <property type="entry name" value="Plant_acyltransferase"/>
</dbReference>
<dbReference type="Gramene" id="TraesWEE_scaffold_049708_01G000100.1">
    <property type="protein sequence ID" value="TraesWEE_scaffold_049708_01G000100.1"/>
    <property type="gene ID" value="TraesWEE_scaffold_049708_01G000100"/>
</dbReference>
<dbReference type="EnsemblPlants" id="TraesCS5B02G314800.1">
    <property type="protein sequence ID" value="TraesCS5B02G314800.1"/>
    <property type="gene ID" value="TraesCS5B02G314800"/>
</dbReference>
<evidence type="ECO:0000313" key="2">
    <source>
        <dbReference type="EnsemblPlants" id="TraesCS5B02G314800.1"/>
    </source>
</evidence>
<dbReference type="Gramene" id="TraesCS5B03G0796700.1">
    <property type="protein sequence ID" value="TraesCS5B03G0796700.1.CDS"/>
    <property type="gene ID" value="TraesCS5B03G0796700"/>
</dbReference>
<reference evidence="2" key="1">
    <citation type="submission" date="2018-08" db="EMBL/GenBank/DDBJ databases">
        <authorList>
            <person name="Rossello M."/>
        </authorList>
    </citation>
    <scope>NUCLEOTIDE SEQUENCE [LARGE SCALE GENOMIC DNA]</scope>
    <source>
        <strain evidence="2">cv. Chinese Spring</strain>
    </source>
</reference>
<evidence type="ECO:0000313" key="3">
    <source>
        <dbReference type="Proteomes" id="UP000019116"/>
    </source>
</evidence>
<keyword evidence="3" id="KW-1185">Reference proteome</keyword>
<sequence>MWLYMHVPPSLMSNNSNESPSSLAASQVLATLPHTLSRAMVTFTARRSEPELVRPARPTPVETKALSDLDDQWSLRFYESIVGFFRSPPGESTTPGKVAKGIKAAVSGALVYYYPMAGRLRKLPDGNKLVVDCTGEGVMFVEATADVRLEDLGQPMVPPYPCVEEFLGDAGNTRDVIGKPLLFLQVTQLKCGGFVIGLHMCHCIADGFGILQFIKSIADLACGELIPTTLPVWKRDIFTARIPPSVSHVYPAYKPFLLGLDCRGDDVMLSTPPETMEVQYLFFGPKEIEILRSHVPGHLSKSTTTFELITAVMWRCRTLALGYEANQKVRVMFTLNARGRSINGASVAVPHGYYGNAHFSLVVEVTVDELSTKPLAHILELMRKVKMDTTKECVKSMVDLMALWREWSPFCMDRTYEVSDTKWVGDNTLQFGKAELVAAGTPHAGDFTSKLISYHTKCKNQDGEDSIVVSILLPKLAMEKFTKEMAIWLKK</sequence>
<reference evidence="2" key="2">
    <citation type="submission" date="2018-10" db="UniProtKB">
        <authorList>
            <consortium name="EnsemblPlants"/>
        </authorList>
    </citation>
    <scope>IDENTIFICATION</scope>
</reference>
<name>A0A3B6LQQ5_WHEAT</name>
<dbReference type="PANTHER" id="PTHR31147">
    <property type="entry name" value="ACYL TRANSFERASE 4"/>
    <property type="match status" value="1"/>
</dbReference>
<dbReference type="STRING" id="4565.A0A3B6LQQ5"/>
<dbReference type="Gramene" id="TraesCS5B02G314800.1">
    <property type="protein sequence ID" value="TraesCS5B02G314800.1"/>
    <property type="gene ID" value="TraesCS5B02G314800"/>
</dbReference>
<dbReference type="Gramene" id="TraesCAD_scaffold_052375_01G000400.1">
    <property type="protein sequence ID" value="TraesCAD_scaffold_052375_01G000400.1"/>
    <property type="gene ID" value="TraesCAD_scaffold_052375_01G000400"/>
</dbReference>
<organism evidence="2">
    <name type="scientific">Triticum aestivum</name>
    <name type="common">Wheat</name>
    <dbReference type="NCBI Taxonomy" id="4565"/>
    <lineage>
        <taxon>Eukaryota</taxon>
        <taxon>Viridiplantae</taxon>
        <taxon>Streptophyta</taxon>
        <taxon>Embryophyta</taxon>
        <taxon>Tracheophyta</taxon>
        <taxon>Spermatophyta</taxon>
        <taxon>Magnoliopsida</taxon>
        <taxon>Liliopsida</taxon>
        <taxon>Poales</taxon>
        <taxon>Poaceae</taxon>
        <taxon>BOP clade</taxon>
        <taxon>Pooideae</taxon>
        <taxon>Triticodae</taxon>
        <taxon>Triticeae</taxon>
        <taxon>Triticinae</taxon>
        <taxon>Triticum</taxon>
    </lineage>
</organism>
<dbReference type="OMA" id="GYEANQK"/>
<evidence type="ECO:0000256" key="1">
    <source>
        <dbReference type="ARBA" id="ARBA00009861"/>
    </source>
</evidence>
<dbReference type="GO" id="GO:0016747">
    <property type="term" value="F:acyltransferase activity, transferring groups other than amino-acyl groups"/>
    <property type="evidence" value="ECO:0000318"/>
    <property type="project" value="GO_Central"/>
</dbReference>
<dbReference type="PaxDb" id="4565-Traes_5BL_16BBA3CD1.1"/>
<dbReference type="SMR" id="A0A3B6LQQ5"/>